<dbReference type="AlphaFoldDB" id="A0AAN9XLH8"/>
<protein>
    <submittedName>
        <fullName evidence="1">Uncharacterized protein</fullName>
    </submittedName>
</protein>
<keyword evidence="2" id="KW-1185">Reference proteome</keyword>
<dbReference type="EMBL" id="JAYMYS010000004">
    <property type="protein sequence ID" value="KAK7396658.1"/>
    <property type="molecule type" value="Genomic_DNA"/>
</dbReference>
<evidence type="ECO:0000313" key="1">
    <source>
        <dbReference type="EMBL" id="KAK7396658.1"/>
    </source>
</evidence>
<evidence type="ECO:0000313" key="2">
    <source>
        <dbReference type="Proteomes" id="UP001386955"/>
    </source>
</evidence>
<dbReference type="Proteomes" id="UP001386955">
    <property type="component" value="Unassembled WGS sequence"/>
</dbReference>
<organism evidence="1 2">
    <name type="scientific">Psophocarpus tetragonolobus</name>
    <name type="common">Winged bean</name>
    <name type="synonym">Dolichos tetragonolobus</name>
    <dbReference type="NCBI Taxonomy" id="3891"/>
    <lineage>
        <taxon>Eukaryota</taxon>
        <taxon>Viridiplantae</taxon>
        <taxon>Streptophyta</taxon>
        <taxon>Embryophyta</taxon>
        <taxon>Tracheophyta</taxon>
        <taxon>Spermatophyta</taxon>
        <taxon>Magnoliopsida</taxon>
        <taxon>eudicotyledons</taxon>
        <taxon>Gunneridae</taxon>
        <taxon>Pentapetalae</taxon>
        <taxon>rosids</taxon>
        <taxon>fabids</taxon>
        <taxon>Fabales</taxon>
        <taxon>Fabaceae</taxon>
        <taxon>Papilionoideae</taxon>
        <taxon>50 kb inversion clade</taxon>
        <taxon>NPAAA clade</taxon>
        <taxon>indigoferoid/millettioid clade</taxon>
        <taxon>Phaseoleae</taxon>
        <taxon>Psophocarpus</taxon>
    </lineage>
</organism>
<comment type="caution">
    <text evidence="1">The sequence shown here is derived from an EMBL/GenBank/DDBJ whole genome shotgun (WGS) entry which is preliminary data.</text>
</comment>
<gene>
    <name evidence="1" type="ORF">VNO78_17814</name>
</gene>
<sequence length="203" mass="22872">MASPLAQKDFDVTVECVHQREEDGVNIKGDETLRDLVCKEARLANASEEDGANSTEECTSWVGPCLFKAISAIAENGTETYYNVVYCFRFRSNPVHLILMLALPTNTYAYVQHTPSLSDEHCLFVPYISAALNSDFNLFLFRFESFYFSAALDFSMKTGELEEWEEKEGKGKIMGYGRVVPSFVALIRILSYLSIQLPSPFLT</sequence>
<accession>A0AAN9XLH8</accession>
<name>A0AAN9XLH8_PSOTE</name>
<proteinExistence type="predicted"/>
<reference evidence="1 2" key="1">
    <citation type="submission" date="2024-01" db="EMBL/GenBank/DDBJ databases">
        <title>The genomes of 5 underutilized Papilionoideae crops provide insights into root nodulation and disease resistanc.</title>
        <authorList>
            <person name="Jiang F."/>
        </authorList>
    </citation>
    <scope>NUCLEOTIDE SEQUENCE [LARGE SCALE GENOMIC DNA]</scope>
    <source>
        <strain evidence="1">DUOXIRENSHENG_FW03</strain>
        <tissue evidence="1">Leaves</tissue>
    </source>
</reference>